<dbReference type="InterPro" id="IPR027417">
    <property type="entry name" value="P-loop_NTPase"/>
</dbReference>
<dbReference type="InterPro" id="IPR013611">
    <property type="entry name" value="Transp-assoc_OB_typ2"/>
</dbReference>
<keyword evidence="1" id="KW-0813">Transport</keyword>
<dbReference type="Pfam" id="PF00005">
    <property type="entry name" value="ABC_tran"/>
    <property type="match status" value="1"/>
</dbReference>
<dbReference type="GO" id="GO:0005524">
    <property type="term" value="F:ATP binding"/>
    <property type="evidence" value="ECO:0007669"/>
    <property type="project" value="UniProtKB-KW"/>
</dbReference>
<dbReference type="SUPFAM" id="SSF50331">
    <property type="entry name" value="MOP-like"/>
    <property type="match status" value="1"/>
</dbReference>
<dbReference type="InterPro" id="IPR003439">
    <property type="entry name" value="ABC_transporter-like_ATP-bd"/>
</dbReference>
<keyword evidence="6" id="KW-1185">Reference proteome</keyword>
<dbReference type="Gene3D" id="3.40.50.300">
    <property type="entry name" value="P-loop containing nucleotide triphosphate hydrolases"/>
    <property type="match status" value="1"/>
</dbReference>
<dbReference type="InterPro" id="IPR050093">
    <property type="entry name" value="ABC_SmlMolc_Importer"/>
</dbReference>
<dbReference type="PROSITE" id="PS00211">
    <property type="entry name" value="ABC_TRANSPORTER_1"/>
    <property type="match status" value="1"/>
</dbReference>
<dbReference type="GO" id="GO:0043190">
    <property type="term" value="C:ATP-binding cassette (ABC) transporter complex"/>
    <property type="evidence" value="ECO:0007669"/>
    <property type="project" value="InterPro"/>
</dbReference>
<keyword evidence="2" id="KW-0547">Nucleotide-binding</keyword>
<dbReference type="EMBL" id="CP042906">
    <property type="protein sequence ID" value="QEX17282.1"/>
    <property type="molecule type" value="Genomic_DNA"/>
</dbReference>
<dbReference type="InterPro" id="IPR008995">
    <property type="entry name" value="Mo/tungstate-bd_C_term_dom"/>
</dbReference>
<evidence type="ECO:0000259" key="4">
    <source>
        <dbReference type="PROSITE" id="PS50893"/>
    </source>
</evidence>
<dbReference type="PROSITE" id="PS50893">
    <property type="entry name" value="ABC_TRANSPORTER_2"/>
    <property type="match status" value="1"/>
</dbReference>
<proteinExistence type="predicted"/>
<dbReference type="GO" id="GO:0016887">
    <property type="term" value="F:ATP hydrolysis activity"/>
    <property type="evidence" value="ECO:0007669"/>
    <property type="project" value="InterPro"/>
</dbReference>
<dbReference type="KEGG" id="htq:FRZ44_25780"/>
<evidence type="ECO:0000256" key="1">
    <source>
        <dbReference type="ARBA" id="ARBA00022448"/>
    </source>
</evidence>
<dbReference type="Gene3D" id="2.40.50.100">
    <property type="match status" value="1"/>
</dbReference>
<organism evidence="5 6">
    <name type="scientific">Hypericibacter terrae</name>
    <dbReference type="NCBI Taxonomy" id="2602015"/>
    <lineage>
        <taxon>Bacteria</taxon>
        <taxon>Pseudomonadati</taxon>
        <taxon>Pseudomonadota</taxon>
        <taxon>Alphaproteobacteria</taxon>
        <taxon>Rhodospirillales</taxon>
        <taxon>Dongiaceae</taxon>
        <taxon>Hypericibacter</taxon>
    </lineage>
</organism>
<dbReference type="GO" id="GO:0022857">
    <property type="term" value="F:transmembrane transporter activity"/>
    <property type="evidence" value="ECO:0007669"/>
    <property type="project" value="InterPro"/>
</dbReference>
<gene>
    <name evidence="5" type="ORF">FRZ44_25780</name>
</gene>
<accession>A0A5J6MIC5</accession>
<dbReference type="InterPro" id="IPR017871">
    <property type="entry name" value="ABC_transporter-like_CS"/>
</dbReference>
<dbReference type="GO" id="GO:0015697">
    <property type="term" value="P:quaternary ammonium group transport"/>
    <property type="evidence" value="ECO:0007669"/>
    <property type="project" value="UniProtKB-ARBA"/>
</dbReference>
<dbReference type="SMART" id="SM00382">
    <property type="entry name" value="AAA"/>
    <property type="match status" value="1"/>
</dbReference>
<dbReference type="FunFam" id="3.40.50.300:FF:000425">
    <property type="entry name" value="Probable ABC transporter, ATP-binding subunit"/>
    <property type="match status" value="1"/>
</dbReference>
<sequence>MSAFLSIRGVSKRFQDSAAVNDVSLDIEKGEFVTFLGPSGSGKSTLLYLIAGLHEATQGDISLSGKSLLDTPPNKRNIGMVFQRYTLIPHMNVRDNITFPLKVRHWSRARIEKRLEEMLKLVRLEKFARRKPTELSGGQQQRVALARALAYDPEILLMDEPLAALDKRLKEDLQLEIRRIHRETGATIIYVTHDQEEALRLSDRIAVFNHGRIEQIAVGKSLYDNPANMFVAGFVGNSNFLRATLKSVEGDRATALMPDGTLIGNVRANQALKVGVEGALLARPEQFRIRPLDGNGGGAGFPATIRDATYLGETMQIAAVTAWGQELSIRCAPAEFKPGGQDPSRCRVTLSDEGPILFFANAERAGGGYPA</sequence>
<dbReference type="PANTHER" id="PTHR42781:SF4">
    <property type="entry name" value="SPERMIDINE_PUTRESCINE IMPORT ATP-BINDING PROTEIN POTA"/>
    <property type="match status" value="1"/>
</dbReference>
<dbReference type="Pfam" id="PF08402">
    <property type="entry name" value="TOBE_2"/>
    <property type="match status" value="1"/>
</dbReference>
<dbReference type="RefSeq" id="WP_225308668.1">
    <property type="nucleotide sequence ID" value="NZ_CP042906.1"/>
</dbReference>
<protein>
    <submittedName>
        <fullName evidence="5">ABC transporter ATP-binding protein</fullName>
    </submittedName>
</protein>
<reference evidence="5 6" key="1">
    <citation type="submission" date="2019-08" db="EMBL/GenBank/DDBJ databases">
        <title>Hyperibacter terrae gen. nov., sp. nov. and Hyperibacter viscosus sp. nov., two new members in the family Rhodospirillaceae isolated from the rhizosphere of Hypericum perforatum.</title>
        <authorList>
            <person name="Noviana Z."/>
        </authorList>
    </citation>
    <scope>NUCLEOTIDE SEQUENCE [LARGE SCALE GENOMIC DNA]</scope>
    <source>
        <strain evidence="5 6">R5913</strain>
    </source>
</reference>
<evidence type="ECO:0000256" key="2">
    <source>
        <dbReference type="ARBA" id="ARBA00022741"/>
    </source>
</evidence>
<keyword evidence="3 5" id="KW-0067">ATP-binding</keyword>
<evidence type="ECO:0000313" key="5">
    <source>
        <dbReference type="EMBL" id="QEX17282.1"/>
    </source>
</evidence>
<dbReference type="InterPro" id="IPR003593">
    <property type="entry name" value="AAA+_ATPase"/>
</dbReference>
<dbReference type="Proteomes" id="UP000326202">
    <property type="component" value="Chromosome"/>
</dbReference>
<feature type="domain" description="ABC transporter" evidence="4">
    <location>
        <begin position="5"/>
        <end position="235"/>
    </location>
</feature>
<dbReference type="PANTHER" id="PTHR42781">
    <property type="entry name" value="SPERMIDINE/PUTRESCINE IMPORT ATP-BINDING PROTEIN POTA"/>
    <property type="match status" value="1"/>
</dbReference>
<evidence type="ECO:0000256" key="3">
    <source>
        <dbReference type="ARBA" id="ARBA00022840"/>
    </source>
</evidence>
<name>A0A5J6MIC5_9PROT</name>
<dbReference type="AlphaFoldDB" id="A0A5J6MIC5"/>
<evidence type="ECO:0000313" key="6">
    <source>
        <dbReference type="Proteomes" id="UP000326202"/>
    </source>
</evidence>
<dbReference type="SUPFAM" id="SSF52540">
    <property type="entry name" value="P-loop containing nucleoside triphosphate hydrolases"/>
    <property type="match status" value="1"/>
</dbReference>